<comment type="caution">
    <text evidence="2">The sequence shown here is derived from an EMBL/GenBank/DDBJ whole genome shotgun (WGS) entry which is preliminary data.</text>
</comment>
<feature type="region of interest" description="Disordered" evidence="1">
    <location>
        <begin position="301"/>
        <end position="350"/>
    </location>
</feature>
<reference evidence="2 3" key="3">
    <citation type="submission" date="2019-11" db="EMBL/GenBank/DDBJ databases">
        <title>A de novo genome assembly of a pear dwarfing rootstock.</title>
        <authorList>
            <person name="Wang F."/>
            <person name="Wang J."/>
            <person name="Li S."/>
            <person name="Zhang Y."/>
            <person name="Fang M."/>
            <person name="Ma L."/>
            <person name="Zhao Y."/>
            <person name="Jiang S."/>
        </authorList>
    </citation>
    <scope>NUCLEOTIDE SEQUENCE [LARGE SCALE GENOMIC DNA]</scope>
    <source>
        <strain evidence="2">S2</strain>
        <tissue evidence="2">Leaf</tissue>
    </source>
</reference>
<accession>A0A5N5FGI1</accession>
<evidence type="ECO:0000256" key="1">
    <source>
        <dbReference type="SAM" id="MobiDB-lite"/>
    </source>
</evidence>
<reference evidence="2 3" key="1">
    <citation type="submission" date="2019-09" db="EMBL/GenBank/DDBJ databases">
        <authorList>
            <person name="Ou C."/>
        </authorList>
    </citation>
    <scope>NUCLEOTIDE SEQUENCE [LARGE SCALE GENOMIC DNA]</scope>
    <source>
        <strain evidence="2">S2</strain>
        <tissue evidence="2">Leaf</tissue>
    </source>
</reference>
<reference evidence="3" key="2">
    <citation type="submission" date="2019-10" db="EMBL/GenBank/DDBJ databases">
        <title>A de novo genome assembly of a pear dwarfing rootstock.</title>
        <authorList>
            <person name="Wang F."/>
            <person name="Wang J."/>
            <person name="Li S."/>
            <person name="Zhang Y."/>
            <person name="Fang M."/>
            <person name="Ma L."/>
            <person name="Zhao Y."/>
            <person name="Jiang S."/>
        </authorList>
    </citation>
    <scope>NUCLEOTIDE SEQUENCE [LARGE SCALE GENOMIC DNA]</scope>
</reference>
<evidence type="ECO:0000313" key="3">
    <source>
        <dbReference type="Proteomes" id="UP000327157"/>
    </source>
</evidence>
<sequence length="665" mass="74171">MSSSSHKGDDGVLPLYHQGGSLSKVGYFKATHFKINSDDSLKDFLEAYRGAISSEVHVKHVKGGNSCEPCSRAQKAIKFHPYYLVLGFTFPMLCFFQEMLCSMKCTPTQFSPNVVRVTVGFLNLSQFFDLDLTVNEFLYFFDKGHIDGVGQLRSCHRLFNNSTNRNHDWAKETLEISGEWESDSLLELPIMTIFITKMWAALRKKIKQIKAYALAYLVTVKRSSLPAKKILVKNKLVALESSLAADRLVIYLTSSKRKKDEVARSKSLTSAMPKIASTIDDRIAQHRGFIMTPVSKSVPRCPLRAKSSSSLERLTIMKSDKVDPTTKVEPRPTPLASETSSPTEKEETAHVSSYLPKDMDTCANLADGVRWVICPSSFAKHTTQYRRTTLLAMKQKTMILAAESMLLDQKDTKAAKEMATKKELRCYIPQIQNLEHVVSELRYVVYEKDEELIATYNQVILFKKIVGRLERQVLDLQGVLKINENLKKEVYELQRSQADFYKLGYVDHLFGRPSDFMFARKNFETFSISLENLIAFTFEASIGEVVGEVGAHAGGARGEALDDAATERQAVGSLLETIGYLSALGNSFRVPGQSSIGRSQECLVGCFGLLITLEIPRCGHMLLDAIFLEELLGDIGPTMSITHCMNGQGPICRCSSLAGSADISL</sequence>
<name>A0A5N5FGI1_9ROSA</name>
<protein>
    <submittedName>
        <fullName evidence="2">Uncharacterized protein</fullName>
    </submittedName>
</protein>
<dbReference type="EMBL" id="SMOL01000753">
    <property type="protein sequence ID" value="KAB2600330.1"/>
    <property type="molecule type" value="Genomic_DNA"/>
</dbReference>
<proteinExistence type="predicted"/>
<dbReference type="AlphaFoldDB" id="A0A5N5FGI1"/>
<dbReference type="OrthoDB" id="10625233at2759"/>
<organism evidence="2 3">
    <name type="scientific">Pyrus ussuriensis x Pyrus communis</name>
    <dbReference type="NCBI Taxonomy" id="2448454"/>
    <lineage>
        <taxon>Eukaryota</taxon>
        <taxon>Viridiplantae</taxon>
        <taxon>Streptophyta</taxon>
        <taxon>Embryophyta</taxon>
        <taxon>Tracheophyta</taxon>
        <taxon>Spermatophyta</taxon>
        <taxon>Magnoliopsida</taxon>
        <taxon>eudicotyledons</taxon>
        <taxon>Gunneridae</taxon>
        <taxon>Pentapetalae</taxon>
        <taxon>rosids</taxon>
        <taxon>fabids</taxon>
        <taxon>Rosales</taxon>
        <taxon>Rosaceae</taxon>
        <taxon>Amygdaloideae</taxon>
        <taxon>Maleae</taxon>
        <taxon>Pyrus</taxon>
    </lineage>
</organism>
<gene>
    <name evidence="2" type="ORF">D8674_010601</name>
</gene>
<feature type="compositionally biased region" description="Basic and acidic residues" evidence="1">
    <location>
        <begin position="318"/>
        <end position="330"/>
    </location>
</feature>
<evidence type="ECO:0000313" key="2">
    <source>
        <dbReference type="EMBL" id="KAB2600330.1"/>
    </source>
</evidence>
<keyword evidence="3" id="KW-1185">Reference proteome</keyword>
<dbReference type="Proteomes" id="UP000327157">
    <property type="component" value="Chromosome 13"/>
</dbReference>